<feature type="transmembrane region" description="Helical" evidence="1">
    <location>
        <begin position="31"/>
        <end position="53"/>
    </location>
</feature>
<evidence type="ECO:0000313" key="3">
    <source>
        <dbReference type="Proteomes" id="UP000754710"/>
    </source>
</evidence>
<dbReference type="Pfam" id="PF14017">
    <property type="entry name" value="DUF4233"/>
    <property type="match status" value="1"/>
</dbReference>
<dbReference type="EMBL" id="JAIEZQ010000003">
    <property type="protein sequence ID" value="MBY9076706.1"/>
    <property type="molecule type" value="Genomic_DNA"/>
</dbReference>
<accession>A0ABS7RPM9</accession>
<keyword evidence="1" id="KW-0472">Membrane</keyword>
<evidence type="ECO:0000256" key="1">
    <source>
        <dbReference type="SAM" id="Phobius"/>
    </source>
</evidence>
<name>A0ABS7RPM9_9ACTN</name>
<dbReference type="Proteomes" id="UP000754710">
    <property type="component" value="Unassembled WGS sequence"/>
</dbReference>
<keyword evidence="1" id="KW-1133">Transmembrane helix</keyword>
<feature type="transmembrane region" description="Helical" evidence="1">
    <location>
        <begin position="83"/>
        <end position="100"/>
    </location>
</feature>
<proteinExistence type="predicted"/>
<protein>
    <submittedName>
        <fullName evidence="2">DUF4233 domain-containing protein</fullName>
    </submittedName>
</protein>
<reference evidence="2 3" key="1">
    <citation type="submission" date="2021-08" db="EMBL/GenBank/DDBJ databases">
        <title>Nocardioides bacterium WL0053 sp. nov., isolated from the sediment.</title>
        <authorList>
            <person name="Wang L."/>
            <person name="Zhang D."/>
            <person name="Zhang A."/>
        </authorList>
    </citation>
    <scope>NUCLEOTIDE SEQUENCE [LARGE SCALE GENOMIC DNA]</scope>
    <source>
        <strain evidence="2 3">WL0053</strain>
    </source>
</reference>
<sequence>MRSVQRSMCAAMLTLQAVVLGLTTPVLISVASVSVATALWVGLGLTVACVVAAGMLRRRWAYGLGWLVQAASVALGFVIPMMFVLGAIFGALWAGAYFLGAKIDREKAERAVLEQQWAAEHGGADA</sequence>
<gene>
    <name evidence="2" type="ORF">K1X13_17890</name>
</gene>
<organism evidence="2 3">
    <name type="scientific">Nocardioides jiangsuensis</name>
    <dbReference type="NCBI Taxonomy" id="2866161"/>
    <lineage>
        <taxon>Bacteria</taxon>
        <taxon>Bacillati</taxon>
        <taxon>Actinomycetota</taxon>
        <taxon>Actinomycetes</taxon>
        <taxon>Propionibacteriales</taxon>
        <taxon>Nocardioidaceae</taxon>
        <taxon>Nocardioides</taxon>
    </lineage>
</organism>
<evidence type="ECO:0000313" key="2">
    <source>
        <dbReference type="EMBL" id="MBY9076706.1"/>
    </source>
</evidence>
<dbReference type="InterPro" id="IPR025327">
    <property type="entry name" value="DUF4233"/>
</dbReference>
<keyword evidence="1" id="KW-0812">Transmembrane</keyword>
<comment type="caution">
    <text evidence="2">The sequence shown here is derived from an EMBL/GenBank/DDBJ whole genome shotgun (WGS) entry which is preliminary data.</text>
</comment>
<dbReference type="RefSeq" id="WP_221026493.1">
    <property type="nucleotide sequence ID" value="NZ_JAIEZQ010000003.1"/>
</dbReference>
<keyword evidence="3" id="KW-1185">Reference proteome</keyword>
<feature type="transmembrane region" description="Helical" evidence="1">
    <location>
        <begin position="60"/>
        <end position="77"/>
    </location>
</feature>